<dbReference type="EMBL" id="JABSTQ010011427">
    <property type="protein sequence ID" value="KAG0411483.1"/>
    <property type="molecule type" value="Genomic_DNA"/>
</dbReference>
<organism evidence="1 2">
    <name type="scientific">Ixodes persulcatus</name>
    <name type="common">Taiga tick</name>
    <dbReference type="NCBI Taxonomy" id="34615"/>
    <lineage>
        <taxon>Eukaryota</taxon>
        <taxon>Metazoa</taxon>
        <taxon>Ecdysozoa</taxon>
        <taxon>Arthropoda</taxon>
        <taxon>Chelicerata</taxon>
        <taxon>Arachnida</taxon>
        <taxon>Acari</taxon>
        <taxon>Parasitiformes</taxon>
        <taxon>Ixodida</taxon>
        <taxon>Ixodoidea</taxon>
        <taxon>Ixodidae</taxon>
        <taxon>Ixodinae</taxon>
        <taxon>Ixodes</taxon>
    </lineage>
</organism>
<comment type="caution">
    <text evidence="1">The sequence shown here is derived from an EMBL/GenBank/DDBJ whole genome shotgun (WGS) entry which is preliminary data.</text>
</comment>
<protein>
    <submittedName>
        <fullName evidence="1">Uncharacterized protein</fullName>
    </submittedName>
</protein>
<keyword evidence="2" id="KW-1185">Reference proteome</keyword>
<gene>
    <name evidence="1" type="ORF">HPB47_011370</name>
</gene>
<reference evidence="1 2" key="1">
    <citation type="journal article" date="2020" name="Cell">
        <title>Large-Scale Comparative Analyses of Tick Genomes Elucidate Their Genetic Diversity and Vector Capacities.</title>
        <authorList>
            <consortium name="Tick Genome and Microbiome Consortium (TIGMIC)"/>
            <person name="Jia N."/>
            <person name="Wang J."/>
            <person name="Shi W."/>
            <person name="Du L."/>
            <person name="Sun Y."/>
            <person name="Zhan W."/>
            <person name="Jiang J.F."/>
            <person name="Wang Q."/>
            <person name="Zhang B."/>
            <person name="Ji P."/>
            <person name="Bell-Sakyi L."/>
            <person name="Cui X.M."/>
            <person name="Yuan T.T."/>
            <person name="Jiang B.G."/>
            <person name="Yang W.F."/>
            <person name="Lam T.T."/>
            <person name="Chang Q.C."/>
            <person name="Ding S.J."/>
            <person name="Wang X.J."/>
            <person name="Zhu J.G."/>
            <person name="Ruan X.D."/>
            <person name="Zhao L."/>
            <person name="Wei J.T."/>
            <person name="Ye R.Z."/>
            <person name="Que T.C."/>
            <person name="Du C.H."/>
            <person name="Zhou Y.H."/>
            <person name="Cheng J.X."/>
            <person name="Dai P.F."/>
            <person name="Guo W.B."/>
            <person name="Han X.H."/>
            <person name="Huang E.J."/>
            <person name="Li L.F."/>
            <person name="Wei W."/>
            <person name="Gao Y.C."/>
            <person name="Liu J.Z."/>
            <person name="Shao H.Z."/>
            <person name="Wang X."/>
            <person name="Wang C.C."/>
            <person name="Yang T.C."/>
            <person name="Huo Q.B."/>
            <person name="Li W."/>
            <person name="Chen H.Y."/>
            <person name="Chen S.E."/>
            <person name="Zhou L.G."/>
            <person name="Ni X.B."/>
            <person name="Tian J.H."/>
            <person name="Sheng Y."/>
            <person name="Liu T."/>
            <person name="Pan Y.S."/>
            <person name="Xia L.Y."/>
            <person name="Li J."/>
            <person name="Zhao F."/>
            <person name="Cao W.C."/>
        </authorList>
    </citation>
    <scope>NUCLEOTIDE SEQUENCE [LARGE SCALE GENOMIC DNA]</scope>
    <source>
        <strain evidence="1">Iper-2018</strain>
    </source>
</reference>
<dbReference type="Proteomes" id="UP000805193">
    <property type="component" value="Unassembled WGS sequence"/>
</dbReference>
<proteinExistence type="predicted"/>
<name>A0AC60NWM5_IXOPE</name>
<accession>A0AC60NWM5</accession>
<sequence length="93" mass="10237">MKLGVATSFGSNVAPTDIPEYGINRLVTPSHDGMRDSADVLGDILILTFYGRRVDVREAPVPPGSLSVSGTWSTSHFRCRLRRLTQGRKPPQR</sequence>
<evidence type="ECO:0000313" key="1">
    <source>
        <dbReference type="EMBL" id="KAG0411483.1"/>
    </source>
</evidence>
<evidence type="ECO:0000313" key="2">
    <source>
        <dbReference type="Proteomes" id="UP000805193"/>
    </source>
</evidence>